<sequence length="164" mass="18741">MADNSKISFRFAARNDIPLILKFIHDLAHYEKLEHEVTADAVTLEEWLFERNTAEVIFALDEAQNEVGFALFYYNFSTFLGKGGIYLEDLFVIPEYRSHGYGKFLLCTLAKIATERKCGRLDLSCLDWNTPAINFYKKMGCTVLDDWTQYRFSGAALAKLAAQA</sequence>
<comment type="caution">
    <text evidence="5">The sequence shown here is derived from an EMBL/GenBank/DDBJ whole genome shotgun (WGS) entry which is preliminary data.</text>
</comment>
<name>A0A948THD5_9GAMM</name>
<dbReference type="Proteomes" id="UP000733611">
    <property type="component" value="Unassembled WGS sequence"/>
</dbReference>
<evidence type="ECO:0000259" key="4">
    <source>
        <dbReference type="PROSITE" id="PS51186"/>
    </source>
</evidence>
<evidence type="ECO:0000256" key="1">
    <source>
        <dbReference type="ARBA" id="ARBA00008694"/>
    </source>
</evidence>
<feature type="domain" description="N-acetyltransferase" evidence="4">
    <location>
        <begin position="18"/>
        <end position="163"/>
    </location>
</feature>
<dbReference type="AlphaFoldDB" id="A0A948THD5"/>
<comment type="similarity">
    <text evidence="1">Belongs to the acetyltransferase family.</text>
</comment>
<gene>
    <name evidence="5" type="ORF">H9847_08695</name>
</gene>
<dbReference type="SUPFAM" id="SSF55729">
    <property type="entry name" value="Acyl-CoA N-acyltransferases (Nat)"/>
    <property type="match status" value="1"/>
</dbReference>
<reference evidence="5" key="1">
    <citation type="journal article" date="2021" name="PeerJ">
        <title>Extensive microbial diversity within the chicken gut microbiome revealed by metagenomics and culture.</title>
        <authorList>
            <person name="Gilroy R."/>
            <person name="Ravi A."/>
            <person name="Getino M."/>
            <person name="Pursley I."/>
            <person name="Horton D.L."/>
            <person name="Alikhan N.F."/>
            <person name="Baker D."/>
            <person name="Gharbi K."/>
            <person name="Hall N."/>
            <person name="Watson M."/>
            <person name="Adriaenssens E.M."/>
            <person name="Foster-Nyarko E."/>
            <person name="Jarju S."/>
            <person name="Secka A."/>
            <person name="Antonio M."/>
            <person name="Oren A."/>
            <person name="Chaudhuri R.R."/>
            <person name="La Ragione R."/>
            <person name="Hildebrand F."/>
            <person name="Pallen M.J."/>
        </authorList>
    </citation>
    <scope>NUCLEOTIDE SEQUENCE</scope>
    <source>
        <strain evidence="5">378</strain>
    </source>
</reference>
<dbReference type="InterPro" id="IPR016181">
    <property type="entry name" value="Acyl_CoA_acyltransferase"/>
</dbReference>
<organism evidence="5 6">
    <name type="scientific">Candidatus Anaerobiospirillum pullicola</name>
    <dbReference type="NCBI Taxonomy" id="2838451"/>
    <lineage>
        <taxon>Bacteria</taxon>
        <taxon>Pseudomonadati</taxon>
        <taxon>Pseudomonadota</taxon>
        <taxon>Gammaproteobacteria</taxon>
        <taxon>Aeromonadales</taxon>
        <taxon>Succinivibrionaceae</taxon>
        <taxon>Anaerobiospirillum</taxon>
    </lineage>
</organism>
<dbReference type="PANTHER" id="PTHR10545">
    <property type="entry name" value="DIAMINE N-ACETYLTRANSFERASE"/>
    <property type="match status" value="1"/>
</dbReference>
<dbReference type="EMBL" id="JAHLFE010000181">
    <property type="protein sequence ID" value="MBU3844921.1"/>
    <property type="molecule type" value="Genomic_DNA"/>
</dbReference>
<protein>
    <submittedName>
        <fullName evidence="5">GNAT family N-acetyltransferase</fullName>
    </submittedName>
</protein>
<evidence type="ECO:0000313" key="5">
    <source>
        <dbReference type="EMBL" id="MBU3844921.1"/>
    </source>
</evidence>
<dbReference type="FunFam" id="3.40.630.30:FF:000064">
    <property type="entry name" value="GNAT family acetyltransferase"/>
    <property type="match status" value="1"/>
</dbReference>
<dbReference type="PROSITE" id="PS51186">
    <property type="entry name" value="GNAT"/>
    <property type="match status" value="1"/>
</dbReference>
<accession>A0A948THD5</accession>
<dbReference type="PANTHER" id="PTHR10545:SF29">
    <property type="entry name" value="GH14572P-RELATED"/>
    <property type="match status" value="1"/>
</dbReference>
<dbReference type="GO" id="GO:0008080">
    <property type="term" value="F:N-acetyltransferase activity"/>
    <property type="evidence" value="ECO:0007669"/>
    <property type="project" value="UniProtKB-ARBA"/>
</dbReference>
<dbReference type="CDD" id="cd04301">
    <property type="entry name" value="NAT_SF"/>
    <property type="match status" value="1"/>
</dbReference>
<evidence type="ECO:0000313" key="6">
    <source>
        <dbReference type="Proteomes" id="UP000733611"/>
    </source>
</evidence>
<dbReference type="Gene3D" id="3.40.630.30">
    <property type="match status" value="1"/>
</dbReference>
<evidence type="ECO:0000256" key="2">
    <source>
        <dbReference type="ARBA" id="ARBA00022679"/>
    </source>
</evidence>
<reference evidence="5" key="2">
    <citation type="submission" date="2021-04" db="EMBL/GenBank/DDBJ databases">
        <authorList>
            <person name="Gilroy R."/>
        </authorList>
    </citation>
    <scope>NUCLEOTIDE SEQUENCE</scope>
    <source>
        <strain evidence="5">378</strain>
    </source>
</reference>
<evidence type="ECO:0000256" key="3">
    <source>
        <dbReference type="ARBA" id="ARBA00023315"/>
    </source>
</evidence>
<dbReference type="Pfam" id="PF00583">
    <property type="entry name" value="Acetyltransf_1"/>
    <property type="match status" value="1"/>
</dbReference>
<proteinExistence type="inferred from homology"/>
<keyword evidence="2" id="KW-0808">Transferase</keyword>
<dbReference type="InterPro" id="IPR051016">
    <property type="entry name" value="Diverse_Substrate_AcTransf"/>
</dbReference>
<dbReference type="InterPro" id="IPR000182">
    <property type="entry name" value="GNAT_dom"/>
</dbReference>
<keyword evidence="3" id="KW-0012">Acyltransferase</keyword>